<proteinExistence type="inferred from homology"/>
<comment type="similarity">
    <text evidence="3">Belongs to the aldehyde dehydrogenase family.</text>
</comment>
<feature type="active site" evidence="2">
    <location>
        <position position="229"/>
    </location>
</feature>
<dbReference type="EC" id="1.2.1.71" evidence="5"/>
<dbReference type="Gene3D" id="3.40.605.10">
    <property type="entry name" value="Aldehyde Dehydrogenase, Chain A, domain 1"/>
    <property type="match status" value="1"/>
</dbReference>
<dbReference type="InterPro" id="IPR015590">
    <property type="entry name" value="Aldehyde_DH_dom"/>
</dbReference>
<dbReference type="PANTHER" id="PTHR11699">
    <property type="entry name" value="ALDEHYDE DEHYDROGENASE-RELATED"/>
    <property type="match status" value="1"/>
</dbReference>
<evidence type="ECO:0000256" key="1">
    <source>
        <dbReference type="ARBA" id="ARBA00023002"/>
    </source>
</evidence>
<dbReference type="InterPro" id="IPR016163">
    <property type="entry name" value="Ald_DH_C"/>
</dbReference>
<feature type="domain" description="Aldehyde dehydrogenase" evidence="4">
    <location>
        <begin position="5"/>
        <end position="447"/>
    </location>
</feature>
<evidence type="ECO:0000313" key="6">
    <source>
        <dbReference type="Proteomes" id="UP001138757"/>
    </source>
</evidence>
<dbReference type="InterPro" id="IPR016162">
    <property type="entry name" value="Ald_DH_N"/>
</dbReference>
<gene>
    <name evidence="5" type="ORF">KK488_03040</name>
</gene>
<dbReference type="InterPro" id="IPR016161">
    <property type="entry name" value="Ald_DH/histidinol_DH"/>
</dbReference>
<evidence type="ECO:0000313" key="5">
    <source>
        <dbReference type="EMBL" id="MBT2185914.1"/>
    </source>
</evidence>
<dbReference type="Proteomes" id="UP001138757">
    <property type="component" value="Unassembled WGS sequence"/>
</dbReference>
<dbReference type="EMBL" id="JAHGAW010000002">
    <property type="protein sequence ID" value="MBT2185914.1"/>
    <property type="molecule type" value="Genomic_DNA"/>
</dbReference>
<comment type="caution">
    <text evidence="5">The sequence shown here is derived from an EMBL/GenBank/DDBJ whole genome shotgun (WGS) entry which is preliminary data.</text>
</comment>
<protein>
    <submittedName>
        <fullName evidence="5">Succinylglutamate-semialdehyde dehydrogenase</fullName>
        <ecNumber evidence="5">1.2.1.71</ecNumber>
    </submittedName>
</protein>
<dbReference type="RefSeq" id="WP_214621672.1">
    <property type="nucleotide sequence ID" value="NZ_JAHGAW010000002.1"/>
</dbReference>
<dbReference type="Pfam" id="PF00171">
    <property type="entry name" value="Aldedh"/>
    <property type="match status" value="1"/>
</dbReference>
<dbReference type="PROSITE" id="PS00687">
    <property type="entry name" value="ALDEHYDE_DEHYDR_GLU"/>
    <property type="match status" value="1"/>
</dbReference>
<dbReference type="InterPro" id="IPR029510">
    <property type="entry name" value="Ald_DH_CS_GLU"/>
</dbReference>
<dbReference type="PROSITE" id="PS00070">
    <property type="entry name" value="ALDEHYDE_DEHYDR_CYS"/>
    <property type="match status" value="1"/>
</dbReference>
<name>A0A9X1D8M8_9SPHN</name>
<evidence type="ECO:0000259" key="4">
    <source>
        <dbReference type="Pfam" id="PF00171"/>
    </source>
</evidence>
<evidence type="ECO:0000256" key="3">
    <source>
        <dbReference type="RuleBase" id="RU003345"/>
    </source>
</evidence>
<dbReference type="SUPFAM" id="SSF53720">
    <property type="entry name" value="ALDH-like"/>
    <property type="match status" value="1"/>
</dbReference>
<dbReference type="InterPro" id="IPR016160">
    <property type="entry name" value="Ald_DH_CS_CYS"/>
</dbReference>
<keyword evidence="6" id="KW-1185">Reference proteome</keyword>
<evidence type="ECO:0000256" key="2">
    <source>
        <dbReference type="PROSITE-ProRule" id="PRU10007"/>
    </source>
</evidence>
<reference evidence="5" key="1">
    <citation type="submission" date="2021-05" db="EMBL/GenBank/DDBJ databases">
        <title>Genome of Sphingobium sp. strain.</title>
        <authorList>
            <person name="Fan R."/>
        </authorList>
    </citation>
    <scope>NUCLEOTIDE SEQUENCE</scope>
    <source>
        <strain evidence="5">H33</strain>
    </source>
</reference>
<sequence>MSDPIQSFEPATGALLWEAQPSDVAAQVALVERCQPAWAAMPSSYRIETIRRFANGVRAAEDSLAELIARETGRPLWHARSEVIELVERIDRAIGAFSERAGQRRLEGALGARMALRHKPHGVMAVIGPHVMPVRIPADHIVPALLAGNGVVFKPSEKAPATGEMLVSLMREAGILDDLVQCVIGGADAGKALVADERVRGVLFTGATHTGLGIARSSAGKPGKLLALEMGGNNPIIAWDTPDIAGAAALIVQSAFSASGQHCLAGRRLIVRDMLRDPLVEEVKALADRLIIDAPFADPTPFMGPVIDMETADGLTESFLYLMSNGGRPIKHMQRPMGDLPFVTPAIIDVTAMRERPDVELFGPLLQVVSVESFEAAIAEANNTRYGLCATLIGGSPEQYDRFWSNSQAGIVNWNRPSFTVAPNAPVGGIGLSGNHRASGHYAADFCAYPVVSAEMDTPRANIGIGLKQIEIVADR</sequence>
<dbReference type="GO" id="GO:0043824">
    <property type="term" value="F:succinylglutamate-semialdehyde dehydrogenase activity"/>
    <property type="evidence" value="ECO:0007669"/>
    <property type="project" value="UniProtKB-EC"/>
</dbReference>
<organism evidence="5 6">
    <name type="scientific">Sphingobium nicotianae</name>
    <dbReference type="NCBI Taxonomy" id="2782607"/>
    <lineage>
        <taxon>Bacteria</taxon>
        <taxon>Pseudomonadati</taxon>
        <taxon>Pseudomonadota</taxon>
        <taxon>Alphaproteobacteria</taxon>
        <taxon>Sphingomonadales</taxon>
        <taxon>Sphingomonadaceae</taxon>
        <taxon>Sphingobium</taxon>
    </lineage>
</organism>
<keyword evidence="1 3" id="KW-0560">Oxidoreductase</keyword>
<dbReference type="Gene3D" id="3.40.309.10">
    <property type="entry name" value="Aldehyde Dehydrogenase, Chain A, domain 2"/>
    <property type="match status" value="1"/>
</dbReference>
<dbReference type="AlphaFoldDB" id="A0A9X1D8M8"/>
<dbReference type="NCBIfam" id="NF006992">
    <property type="entry name" value="PRK09457.1"/>
    <property type="match status" value="1"/>
</dbReference>
<accession>A0A9X1D8M8</accession>